<proteinExistence type="predicted"/>
<sequence>MVLPALCDSILLWTLVITFVIRSDIGTKYLPVLIDFDGEYPLFREHYSPDDSKIKPSHPQKYHQRA</sequence>
<reference evidence="2" key="1">
    <citation type="journal article" date="2023" name="Insect Mol. Biol.">
        <title>Genome sequencing provides insights into the evolution of gene families encoding plant cell wall-degrading enzymes in longhorned beetles.</title>
        <authorList>
            <person name="Shin N.R."/>
            <person name="Okamura Y."/>
            <person name="Kirsch R."/>
            <person name="Pauchet Y."/>
        </authorList>
    </citation>
    <scope>NUCLEOTIDE SEQUENCE</scope>
    <source>
        <strain evidence="2">AMC_N1</strain>
    </source>
</reference>
<evidence type="ECO:0000313" key="3">
    <source>
        <dbReference type="Proteomes" id="UP001162162"/>
    </source>
</evidence>
<dbReference type="EMBL" id="JAPWTK010000001">
    <property type="protein sequence ID" value="KAJ8963050.1"/>
    <property type="molecule type" value="Genomic_DNA"/>
</dbReference>
<feature type="region of interest" description="Disordered" evidence="1">
    <location>
        <begin position="47"/>
        <end position="66"/>
    </location>
</feature>
<name>A0AAV8ZFC8_9CUCU</name>
<evidence type="ECO:0000256" key="1">
    <source>
        <dbReference type="SAM" id="MobiDB-lite"/>
    </source>
</evidence>
<keyword evidence="3" id="KW-1185">Reference proteome</keyword>
<protein>
    <submittedName>
        <fullName evidence="2">Uncharacterized protein</fullName>
    </submittedName>
</protein>
<gene>
    <name evidence="2" type="ORF">NQ318_018513</name>
</gene>
<feature type="compositionally biased region" description="Basic residues" evidence="1">
    <location>
        <begin position="55"/>
        <end position="66"/>
    </location>
</feature>
<dbReference type="AlphaFoldDB" id="A0AAV8ZFC8"/>
<organism evidence="2 3">
    <name type="scientific">Aromia moschata</name>
    <dbReference type="NCBI Taxonomy" id="1265417"/>
    <lineage>
        <taxon>Eukaryota</taxon>
        <taxon>Metazoa</taxon>
        <taxon>Ecdysozoa</taxon>
        <taxon>Arthropoda</taxon>
        <taxon>Hexapoda</taxon>
        <taxon>Insecta</taxon>
        <taxon>Pterygota</taxon>
        <taxon>Neoptera</taxon>
        <taxon>Endopterygota</taxon>
        <taxon>Coleoptera</taxon>
        <taxon>Polyphaga</taxon>
        <taxon>Cucujiformia</taxon>
        <taxon>Chrysomeloidea</taxon>
        <taxon>Cerambycidae</taxon>
        <taxon>Cerambycinae</taxon>
        <taxon>Callichromatini</taxon>
        <taxon>Aromia</taxon>
    </lineage>
</organism>
<accession>A0AAV8ZFC8</accession>
<dbReference type="Proteomes" id="UP001162162">
    <property type="component" value="Unassembled WGS sequence"/>
</dbReference>
<comment type="caution">
    <text evidence="2">The sequence shown here is derived from an EMBL/GenBank/DDBJ whole genome shotgun (WGS) entry which is preliminary data.</text>
</comment>
<evidence type="ECO:0000313" key="2">
    <source>
        <dbReference type="EMBL" id="KAJ8963050.1"/>
    </source>
</evidence>